<dbReference type="Pfam" id="PF09347">
    <property type="entry name" value="DUF1989"/>
    <property type="match status" value="1"/>
</dbReference>
<accession>A0A7R9DB86</accession>
<proteinExistence type="predicted"/>
<dbReference type="EMBL" id="OC321734">
    <property type="protein sequence ID" value="CAD7410557.1"/>
    <property type="molecule type" value="Genomic_DNA"/>
</dbReference>
<dbReference type="InterPro" id="IPR018959">
    <property type="entry name" value="DUF1989"/>
</dbReference>
<feature type="domain" description="DUF1989" evidence="1">
    <location>
        <begin position="102"/>
        <end position="230"/>
    </location>
</feature>
<protein>
    <recommendedName>
        <fullName evidence="1">DUF1989 domain-containing protein</fullName>
    </recommendedName>
</protein>
<dbReference type="PANTHER" id="PTHR31527:SF0">
    <property type="entry name" value="RE64534P"/>
    <property type="match status" value="1"/>
</dbReference>
<organism evidence="2">
    <name type="scientific">Timema cristinae</name>
    <name type="common">Walking stick</name>
    <dbReference type="NCBI Taxonomy" id="61476"/>
    <lineage>
        <taxon>Eukaryota</taxon>
        <taxon>Metazoa</taxon>
        <taxon>Ecdysozoa</taxon>
        <taxon>Arthropoda</taxon>
        <taxon>Hexapoda</taxon>
        <taxon>Insecta</taxon>
        <taxon>Pterygota</taxon>
        <taxon>Neoptera</taxon>
        <taxon>Polyneoptera</taxon>
        <taxon>Phasmatodea</taxon>
        <taxon>Timematodea</taxon>
        <taxon>Timematoidea</taxon>
        <taxon>Timematidae</taxon>
        <taxon>Timema</taxon>
    </lineage>
</organism>
<dbReference type="AlphaFoldDB" id="A0A7R9DB86"/>
<evidence type="ECO:0000259" key="1">
    <source>
        <dbReference type="Pfam" id="PF09347"/>
    </source>
</evidence>
<reference evidence="2" key="1">
    <citation type="submission" date="2020-11" db="EMBL/GenBank/DDBJ databases">
        <authorList>
            <person name="Tran Van P."/>
        </authorList>
    </citation>
    <scope>NUCLEOTIDE SEQUENCE</scope>
</reference>
<gene>
    <name evidence="2" type="ORF">TCEB3V08_LOCUS10541</name>
</gene>
<sequence>MRHPQFGNPSRLGALRYRTDITTMSGGWCGRGDRPRTFPKSAPVICYDRPKAALVDKQLYDTLRHEALLGECVHKMTVPKRSGRTWTLKKGDLCRITVVEGKTRQLHSTHLTVYDRLWSNLPYLRPMATVVADSIRYGIDEDGGSVHDVIGTRCDDYTYKLITGENRDISCHSNLTKAAVAAGLTEEDVHDVWNIFMCTGFTRDTNQYFAKASPGRKGDYIEFIADMDLLVALATCPQGDVSMAVGQEVPESMCHPLGVEVYRSTPS</sequence>
<name>A0A7R9DB86_TIMCR</name>
<dbReference type="PANTHER" id="PTHR31527">
    <property type="entry name" value="RE64534P"/>
    <property type="match status" value="1"/>
</dbReference>
<evidence type="ECO:0000313" key="2">
    <source>
        <dbReference type="EMBL" id="CAD7410557.1"/>
    </source>
</evidence>